<dbReference type="AlphaFoldDB" id="A0A381PWH5"/>
<gene>
    <name evidence="1" type="ORF">METZ01_LOCUS24280</name>
</gene>
<name>A0A381PWH5_9ZZZZ</name>
<proteinExistence type="predicted"/>
<reference evidence="1" key="1">
    <citation type="submission" date="2018-05" db="EMBL/GenBank/DDBJ databases">
        <authorList>
            <person name="Lanie J.A."/>
            <person name="Ng W.-L."/>
            <person name="Kazmierczak K.M."/>
            <person name="Andrzejewski T.M."/>
            <person name="Davidsen T.M."/>
            <person name="Wayne K.J."/>
            <person name="Tettelin H."/>
            <person name="Glass J.I."/>
            <person name="Rusch D."/>
            <person name="Podicherti R."/>
            <person name="Tsui H.-C.T."/>
            <person name="Winkler M.E."/>
        </authorList>
    </citation>
    <scope>NUCLEOTIDE SEQUENCE</scope>
</reference>
<evidence type="ECO:0000313" key="1">
    <source>
        <dbReference type="EMBL" id="SUZ71426.1"/>
    </source>
</evidence>
<dbReference type="Gene3D" id="3.30.870.10">
    <property type="entry name" value="Endonuclease Chain A"/>
    <property type="match status" value="1"/>
</dbReference>
<accession>A0A381PWH5</accession>
<evidence type="ECO:0008006" key="2">
    <source>
        <dbReference type="Google" id="ProtNLM"/>
    </source>
</evidence>
<protein>
    <recommendedName>
        <fullName evidence="2">Phospholipase D-like domain-containing protein</fullName>
    </recommendedName>
</protein>
<sequence>MPIGPSDLPEPERLDEAFATCLDATLLPLAAAIHTARGTTLLGGSANLTRRNLGDYNLEVNLLARGSSALGAQVADYFERLWSNRDGHFSVSYEAYSDDSWAKRVIYWVQEFAGLSSF</sequence>
<organism evidence="1">
    <name type="scientific">marine metagenome</name>
    <dbReference type="NCBI Taxonomy" id="408172"/>
    <lineage>
        <taxon>unclassified sequences</taxon>
        <taxon>metagenomes</taxon>
        <taxon>ecological metagenomes</taxon>
    </lineage>
</organism>
<dbReference type="SUPFAM" id="SSF56024">
    <property type="entry name" value="Phospholipase D/nuclease"/>
    <property type="match status" value="1"/>
</dbReference>
<dbReference type="EMBL" id="UINC01001121">
    <property type="protein sequence ID" value="SUZ71426.1"/>
    <property type="molecule type" value="Genomic_DNA"/>
</dbReference>